<accession>D1AJM2</accession>
<dbReference type="STRING" id="526218.Sterm_2055"/>
<sequence length="260" mass="30828">MDGYVRNIILNELKELEKKENIKILFAVESGSRAWGFESKDSDYDVRFVYVRPLEWYMSISKRKNTLEVMINEDLDFAGWDLNKAVELLAKSNPPLGEWLNSSIVYTEKDNIIAEFDKLFDKYLRENALVYHYLSMASKDMETLREKREIKLKKYFYMLRSLLASKWVMLYHEKPPILLSELLTLVKNEAIQREVDKLLEIKKAGDESTKIVGNEIINEFIFDTKKEVEKMVKEIPNSKNTDLKFLDKFFLDKVLYYEKI</sequence>
<dbReference type="HOGENOM" id="CLU_084690_0_0_0"/>
<dbReference type="PANTHER" id="PTHR34817:SF2">
    <property type="entry name" value="NUCLEOTIDYLTRANSFERASE"/>
    <property type="match status" value="1"/>
</dbReference>
<protein>
    <recommendedName>
        <fullName evidence="3">Nucleotidyltransferase</fullName>
    </recommendedName>
</protein>
<reference evidence="2" key="1">
    <citation type="submission" date="2009-09" db="EMBL/GenBank/DDBJ databases">
        <title>The complete chromosome of Sebaldella termitidis ATCC 33386.</title>
        <authorList>
            <consortium name="US DOE Joint Genome Institute (JGI-PGF)"/>
            <person name="Lucas S."/>
            <person name="Copeland A."/>
            <person name="Lapidus A."/>
            <person name="Glavina del Rio T."/>
            <person name="Dalin E."/>
            <person name="Tice H."/>
            <person name="Bruce D."/>
            <person name="Goodwin L."/>
            <person name="Pitluck S."/>
            <person name="Kyrpides N."/>
            <person name="Mavromatis K."/>
            <person name="Ivanova N."/>
            <person name="Mikhailova N."/>
            <person name="Sims D."/>
            <person name="Meincke L."/>
            <person name="Brettin T."/>
            <person name="Detter J.C."/>
            <person name="Han C."/>
            <person name="Larimer F."/>
            <person name="Land M."/>
            <person name="Hauser L."/>
            <person name="Markowitz V."/>
            <person name="Cheng J.F."/>
            <person name="Hugenholtz P."/>
            <person name="Woyke T."/>
            <person name="Wu D."/>
            <person name="Eisen J.A."/>
        </authorList>
    </citation>
    <scope>NUCLEOTIDE SEQUENCE [LARGE SCALE GENOMIC DNA]</scope>
    <source>
        <strain evidence="2">ATCC 33386 / NCTC 11300</strain>
    </source>
</reference>
<reference evidence="1 2" key="2">
    <citation type="journal article" date="2010" name="Stand. Genomic Sci.">
        <title>Complete genome sequence of Sebaldella termitidis type strain (NCTC 11300).</title>
        <authorList>
            <person name="Harmon-Smith M."/>
            <person name="Celia L."/>
            <person name="Chertkov O."/>
            <person name="Lapidus A."/>
            <person name="Copeland A."/>
            <person name="Glavina Del Rio T."/>
            <person name="Nolan M."/>
            <person name="Lucas S."/>
            <person name="Tice H."/>
            <person name="Cheng J.F."/>
            <person name="Han C."/>
            <person name="Detter J.C."/>
            <person name="Bruce D."/>
            <person name="Goodwin L."/>
            <person name="Pitluck S."/>
            <person name="Pati A."/>
            <person name="Liolios K."/>
            <person name="Ivanova N."/>
            <person name="Mavromatis K."/>
            <person name="Mikhailova N."/>
            <person name="Chen A."/>
            <person name="Palaniappan K."/>
            <person name="Land M."/>
            <person name="Hauser L."/>
            <person name="Chang Y.J."/>
            <person name="Jeffries C.D."/>
            <person name="Brettin T."/>
            <person name="Goker M."/>
            <person name="Beck B."/>
            <person name="Bristow J."/>
            <person name="Eisen J.A."/>
            <person name="Markowitz V."/>
            <person name="Hugenholtz P."/>
            <person name="Kyrpides N.C."/>
            <person name="Klenk H.P."/>
            <person name="Chen F."/>
        </authorList>
    </citation>
    <scope>NUCLEOTIDE SEQUENCE [LARGE SCALE GENOMIC DNA]</scope>
    <source>
        <strain evidence="2">ATCC 33386 / NCTC 11300</strain>
    </source>
</reference>
<evidence type="ECO:0000313" key="2">
    <source>
        <dbReference type="Proteomes" id="UP000000845"/>
    </source>
</evidence>
<dbReference type="eggNOG" id="COG3541">
    <property type="taxonomic scope" value="Bacteria"/>
</dbReference>
<organism evidence="1 2">
    <name type="scientific">Sebaldella termitidis (strain ATCC 33386 / NCTC 11300)</name>
    <dbReference type="NCBI Taxonomy" id="526218"/>
    <lineage>
        <taxon>Bacteria</taxon>
        <taxon>Fusobacteriati</taxon>
        <taxon>Fusobacteriota</taxon>
        <taxon>Fusobacteriia</taxon>
        <taxon>Fusobacteriales</taxon>
        <taxon>Leptotrichiaceae</taxon>
        <taxon>Sebaldella</taxon>
    </lineage>
</organism>
<dbReference type="Proteomes" id="UP000000845">
    <property type="component" value="Chromosome"/>
</dbReference>
<dbReference type="EMBL" id="CP001739">
    <property type="protein sequence ID" value="ACZ08910.1"/>
    <property type="molecule type" value="Genomic_DNA"/>
</dbReference>
<dbReference type="AlphaFoldDB" id="D1AJM2"/>
<dbReference type="KEGG" id="str:Sterm_2055"/>
<name>D1AJM2_SEBTE</name>
<evidence type="ECO:0000313" key="1">
    <source>
        <dbReference type="EMBL" id="ACZ08910.1"/>
    </source>
</evidence>
<dbReference type="InterPro" id="IPR018775">
    <property type="entry name" value="RlaP"/>
</dbReference>
<evidence type="ECO:0008006" key="3">
    <source>
        <dbReference type="Google" id="ProtNLM"/>
    </source>
</evidence>
<dbReference type="Pfam" id="PF10127">
    <property type="entry name" value="RlaP"/>
    <property type="match status" value="1"/>
</dbReference>
<gene>
    <name evidence="1" type="ordered locus">Sterm_2055</name>
</gene>
<dbReference type="PANTHER" id="PTHR34817">
    <property type="entry name" value="NUCLEOTIDYLTRANSFERASE"/>
    <property type="match status" value="1"/>
</dbReference>
<keyword evidence="2" id="KW-1185">Reference proteome</keyword>
<proteinExistence type="predicted"/>
<dbReference type="RefSeq" id="WP_012861504.1">
    <property type="nucleotide sequence ID" value="NC_013517.1"/>
</dbReference>